<evidence type="ECO:0000256" key="1">
    <source>
        <dbReference type="ARBA" id="ARBA00007114"/>
    </source>
</evidence>
<dbReference type="PANTHER" id="PTHR12821">
    <property type="entry name" value="BYSTIN"/>
    <property type="match status" value="1"/>
</dbReference>
<sequence length="133" mass="15459">MELFYKVVLLTLIRKDIKQNIKLHFALYQALKKAVYKPVAFSKGLLFPLSKDLQFERSCYNWKRSSKGLYSTASFQASLSFVALMKLAEMEYGGTTGYFIKLLVEKKYALPYRVVDVMISHFMRFVKTPGTYL</sequence>
<reference evidence="2 3" key="1">
    <citation type="journal article" date="2018" name="Mol. Plant">
        <title>The genome of Artemisia annua provides insight into the evolution of Asteraceae family and artemisinin biosynthesis.</title>
        <authorList>
            <person name="Shen Q."/>
            <person name="Zhang L."/>
            <person name="Liao Z."/>
            <person name="Wang S."/>
            <person name="Yan T."/>
            <person name="Shi P."/>
            <person name="Liu M."/>
            <person name="Fu X."/>
            <person name="Pan Q."/>
            <person name="Wang Y."/>
            <person name="Lv Z."/>
            <person name="Lu X."/>
            <person name="Zhang F."/>
            <person name="Jiang W."/>
            <person name="Ma Y."/>
            <person name="Chen M."/>
            <person name="Hao X."/>
            <person name="Li L."/>
            <person name="Tang Y."/>
            <person name="Lv G."/>
            <person name="Zhou Y."/>
            <person name="Sun X."/>
            <person name="Brodelius P.E."/>
            <person name="Rose J.K.C."/>
            <person name="Tang K."/>
        </authorList>
    </citation>
    <scope>NUCLEOTIDE SEQUENCE [LARGE SCALE GENOMIC DNA]</scope>
    <source>
        <strain evidence="3">cv. Huhao1</strain>
        <tissue evidence="2">Leaf</tissue>
    </source>
</reference>
<dbReference type="InterPro" id="IPR007955">
    <property type="entry name" value="Bystin"/>
</dbReference>
<dbReference type="GO" id="GO:0030688">
    <property type="term" value="C:preribosome, small subunit precursor"/>
    <property type="evidence" value="ECO:0007669"/>
    <property type="project" value="TreeGrafter"/>
</dbReference>
<gene>
    <name evidence="2" type="ORF">CTI12_AA511500</name>
</gene>
<evidence type="ECO:0000313" key="3">
    <source>
        <dbReference type="Proteomes" id="UP000245207"/>
    </source>
</evidence>
<dbReference type="EMBL" id="PKPP01013779">
    <property type="protein sequence ID" value="PWA40452.1"/>
    <property type="molecule type" value="Genomic_DNA"/>
</dbReference>
<keyword evidence="3" id="KW-1185">Reference proteome</keyword>
<proteinExistence type="inferred from homology"/>
<name>A0A2U1KUQ4_ARTAN</name>
<dbReference type="GO" id="GO:0005730">
    <property type="term" value="C:nucleolus"/>
    <property type="evidence" value="ECO:0007669"/>
    <property type="project" value="TreeGrafter"/>
</dbReference>
<evidence type="ECO:0000313" key="2">
    <source>
        <dbReference type="EMBL" id="PWA40452.1"/>
    </source>
</evidence>
<dbReference type="Proteomes" id="UP000245207">
    <property type="component" value="Unassembled WGS sequence"/>
</dbReference>
<dbReference type="GO" id="GO:0006364">
    <property type="term" value="P:rRNA processing"/>
    <property type="evidence" value="ECO:0007669"/>
    <property type="project" value="TreeGrafter"/>
</dbReference>
<protein>
    <submittedName>
        <fullName evidence="2">Bystin</fullName>
    </submittedName>
</protein>
<dbReference type="GO" id="GO:0030515">
    <property type="term" value="F:snoRNA binding"/>
    <property type="evidence" value="ECO:0007669"/>
    <property type="project" value="TreeGrafter"/>
</dbReference>
<accession>A0A2U1KUQ4</accession>
<dbReference type="Pfam" id="PF05291">
    <property type="entry name" value="Bystin"/>
    <property type="match status" value="1"/>
</dbReference>
<dbReference type="PANTHER" id="PTHR12821:SF0">
    <property type="entry name" value="BYSTIN"/>
    <property type="match status" value="1"/>
</dbReference>
<comment type="similarity">
    <text evidence="1">Belongs to the bystin family.</text>
</comment>
<dbReference type="GO" id="GO:0005737">
    <property type="term" value="C:cytoplasm"/>
    <property type="evidence" value="ECO:0007669"/>
    <property type="project" value="TreeGrafter"/>
</dbReference>
<comment type="caution">
    <text evidence="2">The sequence shown here is derived from an EMBL/GenBank/DDBJ whole genome shotgun (WGS) entry which is preliminary data.</text>
</comment>
<organism evidence="2 3">
    <name type="scientific">Artemisia annua</name>
    <name type="common">Sweet wormwood</name>
    <dbReference type="NCBI Taxonomy" id="35608"/>
    <lineage>
        <taxon>Eukaryota</taxon>
        <taxon>Viridiplantae</taxon>
        <taxon>Streptophyta</taxon>
        <taxon>Embryophyta</taxon>
        <taxon>Tracheophyta</taxon>
        <taxon>Spermatophyta</taxon>
        <taxon>Magnoliopsida</taxon>
        <taxon>eudicotyledons</taxon>
        <taxon>Gunneridae</taxon>
        <taxon>Pentapetalae</taxon>
        <taxon>asterids</taxon>
        <taxon>campanulids</taxon>
        <taxon>Asterales</taxon>
        <taxon>Asteraceae</taxon>
        <taxon>Asteroideae</taxon>
        <taxon>Anthemideae</taxon>
        <taxon>Artemisiinae</taxon>
        <taxon>Artemisia</taxon>
    </lineage>
</organism>
<dbReference type="STRING" id="35608.A0A2U1KUQ4"/>
<dbReference type="AlphaFoldDB" id="A0A2U1KUQ4"/>
<dbReference type="OrthoDB" id="2192561at2759"/>